<keyword evidence="3" id="KW-1185">Reference proteome</keyword>
<feature type="transmembrane region" description="Helical" evidence="1">
    <location>
        <begin position="35"/>
        <end position="55"/>
    </location>
</feature>
<gene>
    <name evidence="2" type="ORF">SAMN05877842_10864</name>
</gene>
<keyword evidence="1" id="KW-0812">Transmembrane</keyword>
<dbReference type="Proteomes" id="UP000219252">
    <property type="component" value="Unassembled WGS sequence"/>
</dbReference>
<proteinExistence type="predicted"/>
<dbReference type="AlphaFoldDB" id="A0A285UFH1"/>
<feature type="transmembrane region" description="Helical" evidence="1">
    <location>
        <begin position="67"/>
        <end position="85"/>
    </location>
</feature>
<organism evidence="2 3">
    <name type="scientific">Ureibacillus acetophenoni</name>
    <dbReference type="NCBI Taxonomy" id="614649"/>
    <lineage>
        <taxon>Bacteria</taxon>
        <taxon>Bacillati</taxon>
        <taxon>Bacillota</taxon>
        <taxon>Bacilli</taxon>
        <taxon>Bacillales</taxon>
        <taxon>Caryophanaceae</taxon>
        <taxon>Ureibacillus</taxon>
    </lineage>
</organism>
<accession>A0A285UFH1</accession>
<evidence type="ECO:0000313" key="2">
    <source>
        <dbReference type="EMBL" id="SOC40569.1"/>
    </source>
</evidence>
<keyword evidence="1" id="KW-1133">Transmembrane helix</keyword>
<dbReference type="OrthoDB" id="2721247at2"/>
<evidence type="ECO:0000256" key="1">
    <source>
        <dbReference type="SAM" id="Phobius"/>
    </source>
</evidence>
<reference evidence="3" key="1">
    <citation type="submission" date="2017-08" db="EMBL/GenBank/DDBJ databases">
        <authorList>
            <person name="Varghese N."/>
            <person name="Submissions S."/>
        </authorList>
    </citation>
    <scope>NUCLEOTIDE SEQUENCE [LARGE SCALE GENOMIC DNA]</scope>
    <source>
        <strain evidence="3">JC23</strain>
    </source>
</reference>
<keyword evidence="1" id="KW-0472">Membrane</keyword>
<dbReference type="RefSeq" id="WP_097149824.1">
    <property type="nucleotide sequence ID" value="NZ_OBQC01000008.1"/>
</dbReference>
<dbReference type="EMBL" id="OBQC01000008">
    <property type="protein sequence ID" value="SOC40569.1"/>
    <property type="molecule type" value="Genomic_DNA"/>
</dbReference>
<name>A0A285UFH1_9BACL</name>
<protein>
    <submittedName>
        <fullName evidence="2">Uncharacterized protein</fullName>
    </submittedName>
</protein>
<sequence>MATEIIITVVIMLVIVFVIDKIYGRINIENYSPIWEYFFKALLYGFIATVTLFYGKESLSDVNTLEWAIIAVSAVEGIGNYINYVKESKMRKEKRKSNSKIEQAIHKLLGR</sequence>
<feature type="transmembrane region" description="Helical" evidence="1">
    <location>
        <begin position="6"/>
        <end position="23"/>
    </location>
</feature>
<evidence type="ECO:0000313" key="3">
    <source>
        <dbReference type="Proteomes" id="UP000219252"/>
    </source>
</evidence>